<evidence type="ECO:0000256" key="2">
    <source>
        <dbReference type="ARBA" id="ARBA00022490"/>
    </source>
</evidence>
<dbReference type="AlphaFoldDB" id="A0A8I6SI56"/>
<comment type="subcellular location">
    <subcellularLocation>
        <location evidence="5">Cytoplasm</location>
        <location evidence="5">Cytoskeleton</location>
        <location evidence="5">Microtubule organizing center</location>
    </subcellularLocation>
</comment>
<dbReference type="GeneID" id="106674338"/>
<evidence type="ECO:0000256" key="4">
    <source>
        <dbReference type="ARBA" id="ARBA00023212"/>
    </source>
</evidence>
<feature type="domain" description="Gamma tubulin complex component C-terminal" evidence="6">
    <location>
        <begin position="689"/>
        <end position="958"/>
    </location>
</feature>
<dbReference type="OMA" id="ILRFWLM"/>
<keyword evidence="4 5" id="KW-0206">Cytoskeleton</keyword>
<sequence>MAYIEATKRLCGPNFEDLVTQITGFEKHSPEFTRCLDSAWHHMFSHYYTSVNDQDVKQQLLSFWDKFIFHGFTQKAKNLKILVNTYENSEYFKQSNAREKWGIIDLLIKLSYKPTDALEDDEPILLNDVSLEKSHSKEVPGEVPYLGGYIREGNEKLDLLTDEDMSFESDISSSYLSKTDPPTIIEDADKVLSLFKADCVKISNNDQKLDPLRKAKDLEEWLTKHSQYQWWKKCSYQHVPRKDCMTGHFRAEETFCLTWCKKMEQLGRLSENITVISEYKLLRELIWILAHPPEKNTYLISKNKQGFFVKNNFSIPTLSPLTFQNVMQTNFLHYLPFIQELMLFVRKVNYLKAGNPKLPNTYNSYAVALDGILMEYRKHLLKIETEVKKQETYFSLRRLYIELTTKNGHWLKLFKFIACIHRQAVYGNFEDVKNWMCSMRLLSVLYDHLRICVNWKKIYVFRLFLHSFRSYMDIIGSMMAGNLKADIKNEFVVYRSGLENFSMEVKFYKQFVKSLGGNSLTFWEPFVHICYRALSSVHFLSQLGNYSDFCKAQHHYSVLHTTFCQQLECVLLGDCSTKDEKLDKSDPYKCLAPFLGLNSDLVYIKKPQFFRDTIMFGDIFDEVFECYRKPIKPIFKKTDLENLTERLVEMKLQSHLTDVTIQEVAVKTIQLYMEPAGFICSILLNDYKLLEHFRSLRNVYFLQLIHPFTDTLYQLMREEKQWTYNWTEELRICINKNYPMAIAQKFSFLIGQKIALIESDNILELLSLVTLNYQVDSELRLVITEKILEEYNDLFRFLLQLRFAYILILSLRFNDLQEDKNNYLIVQSLFSLRMWLLHTMTTLNHHFCNVNEAEFEGKILTACKEARDLHTIQAAHTEFIISYKRHCFLTSKDVCKEPVQKIFRLCHRLHRMWYTEGKHLPMYETIKQFEKDYLTTIENFSATLHFAKYSGNENFALLFNEISNNLAVENVA</sequence>
<dbReference type="Gene3D" id="1.20.120.1900">
    <property type="entry name" value="Gamma-tubulin complex, C-terminal domain"/>
    <property type="match status" value="1"/>
</dbReference>
<keyword evidence="3 5" id="KW-0493">Microtubule</keyword>
<dbReference type="GO" id="GO:0031122">
    <property type="term" value="P:cytoplasmic microtubule organization"/>
    <property type="evidence" value="ECO:0007669"/>
    <property type="project" value="TreeGrafter"/>
</dbReference>
<dbReference type="GO" id="GO:0007020">
    <property type="term" value="P:microtubule nucleation"/>
    <property type="evidence" value="ECO:0007669"/>
    <property type="project" value="InterPro"/>
</dbReference>
<evidence type="ECO:0000313" key="8">
    <source>
        <dbReference type="Proteomes" id="UP000494040"/>
    </source>
</evidence>
<evidence type="ECO:0000256" key="5">
    <source>
        <dbReference type="RuleBase" id="RU363050"/>
    </source>
</evidence>
<dbReference type="GO" id="GO:0043015">
    <property type="term" value="F:gamma-tubulin binding"/>
    <property type="evidence" value="ECO:0007669"/>
    <property type="project" value="InterPro"/>
</dbReference>
<dbReference type="GO" id="GO:0000278">
    <property type="term" value="P:mitotic cell cycle"/>
    <property type="evidence" value="ECO:0007669"/>
    <property type="project" value="TreeGrafter"/>
</dbReference>
<dbReference type="InterPro" id="IPR040457">
    <property type="entry name" value="GCP_C"/>
</dbReference>
<dbReference type="InterPro" id="IPR042241">
    <property type="entry name" value="GCP_C_sf"/>
</dbReference>
<dbReference type="InterPro" id="IPR059169">
    <property type="entry name" value="GCP5_N_ext"/>
</dbReference>
<dbReference type="OrthoDB" id="66546at2759"/>
<dbReference type="PANTHER" id="PTHR19302">
    <property type="entry name" value="GAMMA TUBULIN COMPLEX PROTEIN"/>
    <property type="match status" value="1"/>
</dbReference>
<protein>
    <recommendedName>
        <fullName evidence="5">Gamma-tubulin complex component</fullName>
    </recommendedName>
</protein>
<accession>A0A8I6SI56</accession>
<dbReference type="EnsemblMetazoa" id="XM_024225947.1">
    <property type="protein sequence ID" value="XP_024081715.1"/>
    <property type="gene ID" value="LOC106674338"/>
</dbReference>
<evidence type="ECO:0000259" key="6">
    <source>
        <dbReference type="Pfam" id="PF04130"/>
    </source>
</evidence>
<dbReference type="GO" id="GO:0051321">
    <property type="term" value="P:meiotic cell cycle"/>
    <property type="evidence" value="ECO:0007669"/>
    <property type="project" value="TreeGrafter"/>
</dbReference>
<dbReference type="Proteomes" id="UP000494040">
    <property type="component" value="Unassembled WGS sequence"/>
</dbReference>
<reference evidence="7" key="1">
    <citation type="submission" date="2022-01" db="UniProtKB">
        <authorList>
            <consortium name="EnsemblMetazoa"/>
        </authorList>
    </citation>
    <scope>IDENTIFICATION</scope>
</reference>
<dbReference type="GO" id="GO:0051011">
    <property type="term" value="F:microtubule minus-end binding"/>
    <property type="evidence" value="ECO:0007669"/>
    <property type="project" value="TreeGrafter"/>
</dbReference>
<evidence type="ECO:0000256" key="3">
    <source>
        <dbReference type="ARBA" id="ARBA00022701"/>
    </source>
</evidence>
<evidence type="ECO:0000256" key="1">
    <source>
        <dbReference type="ARBA" id="ARBA00010337"/>
    </source>
</evidence>
<keyword evidence="8" id="KW-1185">Reference proteome</keyword>
<comment type="similarity">
    <text evidence="1 5">Belongs to the TUBGCP family.</text>
</comment>
<proteinExistence type="inferred from homology"/>
<dbReference type="RefSeq" id="XP_024081715.1">
    <property type="nucleotide sequence ID" value="XM_024225947.1"/>
</dbReference>
<dbReference type="InterPro" id="IPR007259">
    <property type="entry name" value="GCP"/>
</dbReference>
<dbReference type="KEGG" id="clec:106674338"/>
<dbReference type="GO" id="GO:0005874">
    <property type="term" value="C:microtubule"/>
    <property type="evidence" value="ECO:0007669"/>
    <property type="project" value="UniProtKB-KW"/>
</dbReference>
<dbReference type="GO" id="GO:0051225">
    <property type="term" value="P:spindle assembly"/>
    <property type="evidence" value="ECO:0007669"/>
    <property type="project" value="TreeGrafter"/>
</dbReference>
<dbReference type="Pfam" id="PF04130">
    <property type="entry name" value="GCP_C_terminal"/>
    <property type="match status" value="1"/>
</dbReference>
<evidence type="ECO:0000313" key="7">
    <source>
        <dbReference type="EnsemblMetazoa" id="XP_024081715.1"/>
    </source>
</evidence>
<organism evidence="7 8">
    <name type="scientific">Cimex lectularius</name>
    <name type="common">Bed bug</name>
    <name type="synonym">Acanthia lectularia</name>
    <dbReference type="NCBI Taxonomy" id="79782"/>
    <lineage>
        <taxon>Eukaryota</taxon>
        <taxon>Metazoa</taxon>
        <taxon>Ecdysozoa</taxon>
        <taxon>Arthropoda</taxon>
        <taxon>Hexapoda</taxon>
        <taxon>Insecta</taxon>
        <taxon>Pterygota</taxon>
        <taxon>Neoptera</taxon>
        <taxon>Paraneoptera</taxon>
        <taxon>Hemiptera</taxon>
        <taxon>Heteroptera</taxon>
        <taxon>Panheteroptera</taxon>
        <taxon>Cimicomorpha</taxon>
        <taxon>Cimicidae</taxon>
        <taxon>Cimex</taxon>
    </lineage>
</organism>
<dbReference type="GO" id="GO:0000922">
    <property type="term" value="C:spindle pole"/>
    <property type="evidence" value="ECO:0007669"/>
    <property type="project" value="InterPro"/>
</dbReference>
<dbReference type="CDD" id="cd22572">
    <property type="entry name" value="GCP5_NTD"/>
    <property type="match status" value="1"/>
</dbReference>
<name>A0A8I6SI56_CIMLE</name>
<dbReference type="GO" id="GO:0000930">
    <property type="term" value="C:gamma-tubulin complex"/>
    <property type="evidence" value="ECO:0007669"/>
    <property type="project" value="TreeGrafter"/>
</dbReference>
<dbReference type="PANTHER" id="PTHR19302:SF33">
    <property type="entry name" value="GAMMA-TUBULIN COMPLEX COMPONENT 5"/>
    <property type="match status" value="1"/>
</dbReference>
<keyword evidence="2 5" id="KW-0963">Cytoplasm</keyword>